<dbReference type="GO" id="GO:0016301">
    <property type="term" value="F:kinase activity"/>
    <property type="evidence" value="ECO:0007669"/>
    <property type="project" value="UniProtKB-KW"/>
</dbReference>
<keyword evidence="6" id="KW-0598">Phosphotransferase system</keyword>
<comment type="subcellular location">
    <subcellularLocation>
        <location evidence="1">Cytoplasm</location>
    </subcellularLocation>
</comment>
<dbReference type="SUPFAM" id="SSF55804">
    <property type="entry name" value="Phoshotransferase/anion transport protein"/>
    <property type="match status" value="1"/>
</dbReference>
<dbReference type="GO" id="GO:0005737">
    <property type="term" value="C:cytoplasm"/>
    <property type="evidence" value="ECO:0007669"/>
    <property type="project" value="UniProtKB-SubCell"/>
</dbReference>
<evidence type="ECO:0000313" key="13">
    <source>
        <dbReference type="Proteomes" id="UP000290475"/>
    </source>
</evidence>
<keyword evidence="5" id="KW-0808">Transferase</keyword>
<dbReference type="AlphaFoldDB" id="A0A4Q1U6Q1"/>
<dbReference type="CDD" id="cd00211">
    <property type="entry name" value="PTS_IIA_fru"/>
    <property type="match status" value="1"/>
</dbReference>
<dbReference type="InterPro" id="IPR016152">
    <property type="entry name" value="PTrfase/Anion_transptr"/>
</dbReference>
<dbReference type="InterPro" id="IPR051351">
    <property type="entry name" value="Ascorbate-PTS_EIIA_comp"/>
</dbReference>
<evidence type="ECO:0000256" key="2">
    <source>
        <dbReference type="ARBA" id="ARBA00022448"/>
    </source>
</evidence>
<keyword evidence="3" id="KW-0963">Cytoplasm</keyword>
<evidence type="ECO:0000256" key="6">
    <source>
        <dbReference type="ARBA" id="ARBA00022683"/>
    </source>
</evidence>
<evidence type="ECO:0000313" key="12">
    <source>
        <dbReference type="EMBL" id="RXT26585.1"/>
    </source>
</evidence>
<organism evidence="12 13">
    <name type="scientific">Lacticaseibacillus chiayiensis</name>
    <dbReference type="NCBI Taxonomy" id="2100821"/>
    <lineage>
        <taxon>Bacteria</taxon>
        <taxon>Bacillati</taxon>
        <taxon>Bacillota</taxon>
        <taxon>Bacilli</taxon>
        <taxon>Lactobacillales</taxon>
        <taxon>Lactobacillaceae</taxon>
        <taxon>Lacticaseibacillus</taxon>
    </lineage>
</organism>
<name>A0A4Q1U6Q1_9LACO</name>
<dbReference type="EMBL" id="MSSM01000012">
    <property type="protein sequence ID" value="RXT26585.1"/>
    <property type="molecule type" value="Genomic_DNA"/>
</dbReference>
<dbReference type="RefSeq" id="WP_129301651.1">
    <property type="nucleotide sequence ID" value="NZ_CP074378.1"/>
</dbReference>
<gene>
    <name evidence="12" type="ORF">BVJ53_06145</name>
</gene>
<dbReference type="PANTHER" id="PTHR36203">
    <property type="entry name" value="ASCORBATE-SPECIFIC PTS SYSTEM EIIA COMPONENT"/>
    <property type="match status" value="1"/>
</dbReference>
<dbReference type="Proteomes" id="UP000290475">
    <property type="component" value="Unassembled WGS sequence"/>
</dbReference>
<evidence type="ECO:0000256" key="7">
    <source>
        <dbReference type="ARBA" id="ARBA00022777"/>
    </source>
</evidence>
<evidence type="ECO:0000256" key="3">
    <source>
        <dbReference type="ARBA" id="ARBA00022490"/>
    </source>
</evidence>
<dbReference type="PANTHER" id="PTHR36203:SF1">
    <property type="entry name" value="ASCORBATE-SPECIFIC PTS SYSTEM EIIA COMPONENT"/>
    <property type="match status" value="1"/>
</dbReference>
<sequence length="157" mass="17298">MIEKIITEPLIQLKVKATDWRDAIQKAGSVLVEDGDVTPNYVDEIIRSAEKFGPYFVIAPHVALAHAPRQAGANTLAMGITTLDPPIDFHNEANDPVRYVFTLSAPDADSHLKAMQEFVRLLSMDGFYDVLDRATSGQEIMAYIESTVSTNRSDCNG</sequence>
<dbReference type="Gene3D" id="3.40.930.10">
    <property type="entry name" value="Mannitol-specific EII, Chain A"/>
    <property type="match status" value="1"/>
</dbReference>
<dbReference type="InterPro" id="IPR002178">
    <property type="entry name" value="PTS_EIIA_type-2_dom"/>
</dbReference>
<evidence type="ECO:0000256" key="9">
    <source>
        <dbReference type="ARBA" id="ARBA00041175"/>
    </source>
</evidence>
<proteinExistence type="predicted"/>
<keyword evidence="12" id="KW-0762">Sugar transport</keyword>
<dbReference type="GO" id="GO:0009401">
    <property type="term" value="P:phosphoenolpyruvate-dependent sugar phosphotransferase system"/>
    <property type="evidence" value="ECO:0007669"/>
    <property type="project" value="UniProtKB-KW"/>
</dbReference>
<reference evidence="12 13" key="1">
    <citation type="submission" date="2017-01" db="EMBL/GenBank/DDBJ databases">
        <title>Lactobacillus chiayiensis sp. nov., a lactic acid bacterium isolated from compost.</title>
        <authorList>
            <person name="Huang C.-H."/>
        </authorList>
    </citation>
    <scope>NUCLEOTIDE SEQUENCE [LARGE SCALE GENOMIC DNA]</scope>
    <source>
        <strain evidence="13">chh01</strain>
    </source>
</reference>
<keyword evidence="2" id="KW-0813">Transport</keyword>
<evidence type="ECO:0000256" key="5">
    <source>
        <dbReference type="ARBA" id="ARBA00022679"/>
    </source>
</evidence>
<feature type="domain" description="PTS EIIA type-2" evidence="11">
    <location>
        <begin position="4"/>
        <end position="147"/>
    </location>
</feature>
<evidence type="ECO:0000256" key="10">
    <source>
        <dbReference type="ARBA" id="ARBA00042072"/>
    </source>
</evidence>
<evidence type="ECO:0000256" key="1">
    <source>
        <dbReference type="ARBA" id="ARBA00004496"/>
    </source>
</evidence>
<evidence type="ECO:0000256" key="4">
    <source>
        <dbReference type="ARBA" id="ARBA00022553"/>
    </source>
</evidence>
<protein>
    <recommendedName>
        <fullName evidence="9">Ascorbate-specific PTS system EIIA component</fullName>
    </recommendedName>
    <alternativeName>
        <fullName evidence="10">Ascorbate-specific phosphotransferase enzyme IIA component</fullName>
    </alternativeName>
</protein>
<keyword evidence="7" id="KW-0418">Kinase</keyword>
<dbReference type="Pfam" id="PF00359">
    <property type="entry name" value="PTS_EIIA_2"/>
    <property type="match status" value="1"/>
</dbReference>
<accession>A0A4Q1U6Q1</accession>
<keyword evidence="4" id="KW-0597">Phosphoprotein</keyword>
<comment type="function">
    <text evidence="8">The phosphoenolpyruvate-dependent sugar phosphotransferase system (sugar PTS), a major carbohydrate active transport system, catalyzes the phosphorylation of incoming sugar substrates concomitantly with their translocation across the cell membrane. The enzyme II UlaABC PTS system is involved in ascorbate transport.</text>
</comment>
<evidence type="ECO:0000259" key="11">
    <source>
        <dbReference type="PROSITE" id="PS51094"/>
    </source>
</evidence>
<evidence type="ECO:0000256" key="8">
    <source>
        <dbReference type="ARBA" id="ARBA00037387"/>
    </source>
</evidence>
<dbReference type="PROSITE" id="PS51094">
    <property type="entry name" value="PTS_EIIA_TYPE_2"/>
    <property type="match status" value="1"/>
</dbReference>
<comment type="caution">
    <text evidence="12">The sequence shown here is derived from an EMBL/GenBank/DDBJ whole genome shotgun (WGS) entry which is preliminary data.</text>
</comment>